<comment type="caution">
    <text evidence="1">The sequence shown here is derived from an EMBL/GenBank/DDBJ whole genome shotgun (WGS) entry which is preliminary data.</text>
</comment>
<evidence type="ECO:0000313" key="2">
    <source>
        <dbReference type="Proteomes" id="UP000320475"/>
    </source>
</evidence>
<dbReference type="EMBL" id="QEAM01000243">
    <property type="protein sequence ID" value="TPX43007.1"/>
    <property type="molecule type" value="Genomic_DNA"/>
</dbReference>
<accession>A0A507CV09</accession>
<sequence length="78" mass="9039">MFGPTRGPRANRMARVLEDAECFEAHHCQSLHAVRYCETCSTDRDYNAARNILYCFLYERAFAGRSRPFKRGTNTESD</sequence>
<dbReference type="VEuPathDB" id="FungiDB:SeMB42_g04904"/>
<reference evidence="1 2" key="1">
    <citation type="journal article" date="2019" name="Sci. Rep.">
        <title>Comparative genomics of chytrid fungi reveal insights into the obligate biotrophic and pathogenic lifestyle of Synchytrium endobioticum.</title>
        <authorList>
            <person name="van de Vossenberg B.T.L.H."/>
            <person name="Warris S."/>
            <person name="Nguyen H.D.T."/>
            <person name="van Gent-Pelzer M.P.E."/>
            <person name="Joly D.L."/>
            <person name="van de Geest H.C."/>
            <person name="Bonants P.J.M."/>
            <person name="Smith D.S."/>
            <person name="Levesque C.A."/>
            <person name="van der Lee T.A.J."/>
        </authorList>
    </citation>
    <scope>NUCLEOTIDE SEQUENCE [LARGE SCALE GENOMIC DNA]</scope>
    <source>
        <strain evidence="1 2">LEV6574</strain>
    </source>
</reference>
<proteinExistence type="predicted"/>
<evidence type="ECO:0000313" key="1">
    <source>
        <dbReference type="EMBL" id="TPX43007.1"/>
    </source>
</evidence>
<gene>
    <name evidence="1" type="ORF">SeLEV6574_g05287</name>
</gene>
<organism evidence="1 2">
    <name type="scientific">Synchytrium endobioticum</name>
    <dbReference type="NCBI Taxonomy" id="286115"/>
    <lineage>
        <taxon>Eukaryota</taxon>
        <taxon>Fungi</taxon>
        <taxon>Fungi incertae sedis</taxon>
        <taxon>Chytridiomycota</taxon>
        <taxon>Chytridiomycota incertae sedis</taxon>
        <taxon>Chytridiomycetes</taxon>
        <taxon>Synchytriales</taxon>
        <taxon>Synchytriaceae</taxon>
        <taxon>Synchytrium</taxon>
    </lineage>
</organism>
<dbReference type="Proteomes" id="UP000320475">
    <property type="component" value="Unassembled WGS sequence"/>
</dbReference>
<dbReference type="AlphaFoldDB" id="A0A507CV09"/>
<name>A0A507CV09_9FUNG</name>
<dbReference type="OrthoDB" id="2162989at2759"/>
<protein>
    <submittedName>
        <fullName evidence="1">Uncharacterized protein</fullName>
    </submittedName>
</protein>